<feature type="transmembrane region" description="Helical" evidence="7">
    <location>
        <begin position="102"/>
        <end position="131"/>
    </location>
</feature>
<keyword evidence="7" id="KW-1133">Transmembrane helix</keyword>
<dbReference type="AlphaFoldDB" id="A8LPD8"/>
<dbReference type="Pfam" id="PF23368">
    <property type="entry name" value="DUF7092"/>
    <property type="match status" value="1"/>
</dbReference>
<keyword evidence="3 6" id="KW-0378">Hydrolase</keyword>
<comment type="similarity">
    <text evidence="6">Belongs to the peptidase M48 family.</text>
</comment>
<dbReference type="eggNOG" id="COG0501">
    <property type="taxonomic scope" value="Bacteria"/>
</dbReference>
<keyword evidence="1 6" id="KW-0645">Protease</keyword>
<keyword evidence="7" id="KW-0472">Membrane</keyword>
<dbReference type="Pfam" id="PF01435">
    <property type="entry name" value="Peptidase_M48"/>
    <property type="match status" value="1"/>
</dbReference>
<keyword evidence="2" id="KW-0479">Metal-binding</keyword>
<dbReference type="Proteomes" id="UP000006833">
    <property type="component" value="Chromosome"/>
</dbReference>
<dbReference type="GO" id="GO:0046872">
    <property type="term" value="F:metal ion binding"/>
    <property type="evidence" value="ECO:0007669"/>
    <property type="project" value="UniProtKB-KW"/>
</dbReference>
<organism evidence="10 11">
    <name type="scientific">Dinoroseobacter shibae (strain DSM 16493 / NCIMB 14021 / DFL 12)</name>
    <dbReference type="NCBI Taxonomy" id="398580"/>
    <lineage>
        <taxon>Bacteria</taxon>
        <taxon>Pseudomonadati</taxon>
        <taxon>Pseudomonadota</taxon>
        <taxon>Alphaproteobacteria</taxon>
        <taxon>Rhodobacterales</taxon>
        <taxon>Roseobacteraceae</taxon>
        <taxon>Dinoroseobacter</taxon>
    </lineage>
</organism>
<dbReference type="GO" id="GO:0051603">
    <property type="term" value="P:proteolysis involved in protein catabolic process"/>
    <property type="evidence" value="ECO:0007669"/>
    <property type="project" value="TreeGrafter"/>
</dbReference>
<accession>A8LPD8</accession>
<dbReference type="OrthoDB" id="9810445at2"/>
<sequence>MAHPEQVILGTAVSGGTSLQVAARLLVRGDMAKLIAVETGGTMAEARLDAVRFDPPLGSLPRKLRFPDGAEFETGDREAIAALEPRGFWTRLHGWERLHPRLILFVVGGFAGGWLVYSVALTALVAMAVALTPEPLVRAMDRSTLSALDRVIASETALSTADQAEARAIFEDLRAVLPDRDLAEAVSLEFRALRGLGPNALALPGGTVVLSDALVKQFDADVVASVLGHEIAHVMEEHSLKRLYRSLGIYVMVALIAGETGPLLEDLLLEGNVLLSLSYSRGQEAEADQIGLRLADAAGYDPTGLKVFFETLAAEVGDGGGWLSTHPGNDDRIEAIDAYLEAR</sequence>
<dbReference type="HOGENOM" id="CLU_029002_0_1_5"/>
<reference evidence="11" key="1">
    <citation type="journal article" date="2010" name="ISME J.">
        <title>The complete genome sequence of the algal symbiont Dinoroseobacter shibae: a hitchhiker's guide to life in the sea.</title>
        <authorList>
            <person name="Wagner-Dobler I."/>
            <person name="Ballhausen B."/>
            <person name="Berger M."/>
            <person name="Brinkhoff T."/>
            <person name="Buchholz I."/>
            <person name="Bunk B."/>
            <person name="Cypionka H."/>
            <person name="Daniel R."/>
            <person name="Drepper T."/>
            <person name="Gerdts G."/>
            <person name="Hahnke S."/>
            <person name="Han C."/>
            <person name="Jahn D."/>
            <person name="Kalhoefer D."/>
            <person name="Kiss H."/>
            <person name="Klenk H.P."/>
            <person name="Kyrpides N."/>
            <person name="Liebl W."/>
            <person name="Liesegang H."/>
            <person name="Meincke L."/>
            <person name="Pati A."/>
            <person name="Petersen J."/>
            <person name="Piekarski T."/>
            <person name="Pommerenke C."/>
            <person name="Pradella S."/>
            <person name="Pukall R."/>
            <person name="Rabus R."/>
            <person name="Stackebrandt E."/>
            <person name="Thole S."/>
            <person name="Thompson L."/>
            <person name="Tielen P."/>
            <person name="Tomasch J."/>
            <person name="von Jan M."/>
            <person name="Wanphrut N."/>
            <person name="Wichels A."/>
            <person name="Zech H."/>
            <person name="Simon M."/>
        </authorList>
    </citation>
    <scope>NUCLEOTIDE SEQUENCE [LARGE SCALE GENOMIC DNA]</scope>
    <source>
        <strain evidence="11">DSM 16493 / NCIMB 14021 / DFL 12</strain>
    </source>
</reference>
<dbReference type="EMBL" id="CP000830">
    <property type="protein sequence ID" value="ABV95203.1"/>
    <property type="molecule type" value="Genomic_DNA"/>
</dbReference>
<evidence type="ECO:0000256" key="7">
    <source>
        <dbReference type="SAM" id="Phobius"/>
    </source>
</evidence>
<evidence type="ECO:0000256" key="5">
    <source>
        <dbReference type="ARBA" id="ARBA00023049"/>
    </source>
</evidence>
<protein>
    <submittedName>
        <fullName evidence="10">Peptidase M48 Ste24p</fullName>
        <ecNumber evidence="10">3.4.24.-</ecNumber>
    </submittedName>
</protein>
<dbReference type="InterPro" id="IPR051156">
    <property type="entry name" value="Mito/Outer_Membr_Metalloprot"/>
</dbReference>
<keyword evidence="5 6" id="KW-0482">Metalloprotease</keyword>
<dbReference type="STRING" id="398580.Dshi_3470"/>
<evidence type="ECO:0000256" key="4">
    <source>
        <dbReference type="ARBA" id="ARBA00022833"/>
    </source>
</evidence>
<dbReference type="InterPro" id="IPR001915">
    <property type="entry name" value="Peptidase_M48"/>
</dbReference>
<gene>
    <name evidence="10" type="ordered locus">Dshi_3470</name>
</gene>
<dbReference type="PANTHER" id="PTHR22726">
    <property type="entry name" value="METALLOENDOPEPTIDASE OMA1"/>
    <property type="match status" value="1"/>
</dbReference>
<dbReference type="KEGG" id="dsh:Dshi_3470"/>
<name>A8LPD8_DINSH</name>
<evidence type="ECO:0000313" key="11">
    <source>
        <dbReference type="Proteomes" id="UP000006833"/>
    </source>
</evidence>
<proteinExistence type="inferred from homology"/>
<dbReference type="Gene3D" id="3.30.2010.10">
    <property type="entry name" value="Metalloproteases ('zincins'), catalytic domain"/>
    <property type="match status" value="1"/>
</dbReference>
<evidence type="ECO:0000259" key="9">
    <source>
        <dbReference type="Pfam" id="PF23368"/>
    </source>
</evidence>
<dbReference type="GO" id="GO:0016020">
    <property type="term" value="C:membrane"/>
    <property type="evidence" value="ECO:0007669"/>
    <property type="project" value="TreeGrafter"/>
</dbReference>
<dbReference type="PANTHER" id="PTHR22726:SF1">
    <property type="entry name" value="METALLOENDOPEPTIDASE OMA1, MITOCHONDRIAL"/>
    <property type="match status" value="1"/>
</dbReference>
<keyword evidence="7" id="KW-0812">Transmembrane</keyword>
<feature type="domain" description="DUF7092" evidence="9">
    <location>
        <begin position="12"/>
        <end position="85"/>
    </location>
</feature>
<dbReference type="InterPro" id="IPR055518">
    <property type="entry name" value="DUF7092"/>
</dbReference>
<keyword evidence="11" id="KW-1185">Reference proteome</keyword>
<dbReference type="RefSeq" id="WP_012180127.1">
    <property type="nucleotide sequence ID" value="NC_009952.1"/>
</dbReference>
<dbReference type="CDD" id="cd07332">
    <property type="entry name" value="M48C_Oma1_like"/>
    <property type="match status" value="1"/>
</dbReference>
<evidence type="ECO:0000256" key="2">
    <source>
        <dbReference type="ARBA" id="ARBA00022723"/>
    </source>
</evidence>
<dbReference type="GO" id="GO:0004222">
    <property type="term" value="F:metalloendopeptidase activity"/>
    <property type="evidence" value="ECO:0007669"/>
    <property type="project" value="InterPro"/>
</dbReference>
<comment type="cofactor">
    <cofactor evidence="6">
        <name>Zn(2+)</name>
        <dbReference type="ChEBI" id="CHEBI:29105"/>
    </cofactor>
    <text evidence="6">Binds 1 zinc ion per subunit.</text>
</comment>
<dbReference type="EC" id="3.4.24.-" evidence="10"/>
<evidence type="ECO:0000313" key="10">
    <source>
        <dbReference type="EMBL" id="ABV95203.1"/>
    </source>
</evidence>
<keyword evidence="4 6" id="KW-0862">Zinc</keyword>
<feature type="domain" description="Peptidase M48" evidence="8">
    <location>
        <begin position="197"/>
        <end position="338"/>
    </location>
</feature>
<evidence type="ECO:0000256" key="3">
    <source>
        <dbReference type="ARBA" id="ARBA00022801"/>
    </source>
</evidence>
<evidence type="ECO:0000256" key="6">
    <source>
        <dbReference type="RuleBase" id="RU003983"/>
    </source>
</evidence>
<evidence type="ECO:0000259" key="8">
    <source>
        <dbReference type="Pfam" id="PF01435"/>
    </source>
</evidence>
<evidence type="ECO:0000256" key="1">
    <source>
        <dbReference type="ARBA" id="ARBA00022670"/>
    </source>
</evidence>